<keyword evidence="2" id="KW-0238">DNA-binding</keyword>
<dbReference type="GO" id="GO:0006355">
    <property type="term" value="P:regulation of DNA-templated transcription"/>
    <property type="evidence" value="ECO:0007669"/>
    <property type="project" value="InterPro"/>
</dbReference>
<feature type="region of interest" description="Disordered" evidence="5">
    <location>
        <begin position="181"/>
        <end position="218"/>
    </location>
</feature>
<evidence type="ECO:0000313" key="8">
    <source>
        <dbReference type="Proteomes" id="UP001180020"/>
    </source>
</evidence>
<proteinExistence type="predicted"/>
<evidence type="ECO:0000259" key="6">
    <source>
        <dbReference type="PROSITE" id="PS51005"/>
    </source>
</evidence>
<organism evidence="7 8">
    <name type="scientific">Acorus calamus</name>
    <name type="common">Sweet flag</name>
    <dbReference type="NCBI Taxonomy" id="4465"/>
    <lineage>
        <taxon>Eukaryota</taxon>
        <taxon>Viridiplantae</taxon>
        <taxon>Streptophyta</taxon>
        <taxon>Embryophyta</taxon>
        <taxon>Tracheophyta</taxon>
        <taxon>Spermatophyta</taxon>
        <taxon>Magnoliopsida</taxon>
        <taxon>Liliopsida</taxon>
        <taxon>Acoraceae</taxon>
        <taxon>Acorus</taxon>
    </lineage>
</organism>
<comment type="caution">
    <text evidence="7">The sequence shown here is derived from an EMBL/GenBank/DDBJ whole genome shotgun (WGS) entry which is preliminary data.</text>
</comment>
<dbReference type="InterPro" id="IPR003441">
    <property type="entry name" value="NAC-dom"/>
</dbReference>
<dbReference type="Pfam" id="PF02365">
    <property type="entry name" value="NAM"/>
    <property type="match status" value="1"/>
</dbReference>
<dbReference type="GO" id="GO:0003677">
    <property type="term" value="F:DNA binding"/>
    <property type="evidence" value="ECO:0007669"/>
    <property type="project" value="UniProtKB-KW"/>
</dbReference>
<evidence type="ECO:0000256" key="5">
    <source>
        <dbReference type="SAM" id="MobiDB-lite"/>
    </source>
</evidence>
<reference evidence="7" key="2">
    <citation type="submission" date="2023-06" db="EMBL/GenBank/DDBJ databases">
        <authorList>
            <person name="Ma L."/>
            <person name="Liu K.-W."/>
            <person name="Li Z."/>
            <person name="Hsiao Y.-Y."/>
            <person name="Qi Y."/>
            <person name="Fu T."/>
            <person name="Tang G."/>
            <person name="Zhang D."/>
            <person name="Sun W.-H."/>
            <person name="Liu D.-K."/>
            <person name="Li Y."/>
            <person name="Chen G.-Z."/>
            <person name="Liu X.-D."/>
            <person name="Liao X.-Y."/>
            <person name="Jiang Y.-T."/>
            <person name="Yu X."/>
            <person name="Hao Y."/>
            <person name="Huang J."/>
            <person name="Zhao X.-W."/>
            <person name="Ke S."/>
            <person name="Chen Y.-Y."/>
            <person name="Wu W.-L."/>
            <person name="Hsu J.-L."/>
            <person name="Lin Y.-F."/>
            <person name="Huang M.-D."/>
            <person name="Li C.-Y."/>
            <person name="Huang L."/>
            <person name="Wang Z.-W."/>
            <person name="Zhao X."/>
            <person name="Zhong W.-Y."/>
            <person name="Peng D.-H."/>
            <person name="Ahmad S."/>
            <person name="Lan S."/>
            <person name="Zhang J.-S."/>
            <person name="Tsai W.-C."/>
            <person name="Van De Peer Y."/>
            <person name="Liu Z.-J."/>
        </authorList>
    </citation>
    <scope>NUCLEOTIDE SEQUENCE</scope>
    <source>
        <strain evidence="7">CP</strain>
        <tissue evidence="7">Leaves</tissue>
    </source>
</reference>
<evidence type="ECO:0000256" key="1">
    <source>
        <dbReference type="ARBA" id="ARBA00023015"/>
    </source>
</evidence>
<dbReference type="SUPFAM" id="SSF101941">
    <property type="entry name" value="NAC domain"/>
    <property type="match status" value="1"/>
</dbReference>
<dbReference type="EMBL" id="JAUJYO010000004">
    <property type="protein sequence ID" value="KAK1319150.1"/>
    <property type="molecule type" value="Genomic_DNA"/>
</dbReference>
<dbReference type="Proteomes" id="UP001180020">
    <property type="component" value="Unassembled WGS sequence"/>
</dbReference>
<dbReference type="PANTHER" id="PTHR31744:SF93">
    <property type="entry name" value="NAC DOMAIN-CONTAINING PROTEIN"/>
    <property type="match status" value="1"/>
</dbReference>
<evidence type="ECO:0000256" key="4">
    <source>
        <dbReference type="ARBA" id="ARBA00023242"/>
    </source>
</evidence>
<name>A0AAV9F0D6_ACOCL</name>
<reference evidence="7" key="1">
    <citation type="journal article" date="2023" name="Nat. Commun.">
        <title>Diploid and tetraploid genomes of Acorus and the evolution of monocots.</title>
        <authorList>
            <person name="Ma L."/>
            <person name="Liu K.W."/>
            <person name="Li Z."/>
            <person name="Hsiao Y.Y."/>
            <person name="Qi Y."/>
            <person name="Fu T."/>
            <person name="Tang G.D."/>
            <person name="Zhang D."/>
            <person name="Sun W.H."/>
            <person name="Liu D.K."/>
            <person name="Li Y."/>
            <person name="Chen G.Z."/>
            <person name="Liu X.D."/>
            <person name="Liao X.Y."/>
            <person name="Jiang Y.T."/>
            <person name="Yu X."/>
            <person name="Hao Y."/>
            <person name="Huang J."/>
            <person name="Zhao X.W."/>
            <person name="Ke S."/>
            <person name="Chen Y.Y."/>
            <person name="Wu W.L."/>
            <person name="Hsu J.L."/>
            <person name="Lin Y.F."/>
            <person name="Huang M.D."/>
            <person name="Li C.Y."/>
            <person name="Huang L."/>
            <person name="Wang Z.W."/>
            <person name="Zhao X."/>
            <person name="Zhong W.Y."/>
            <person name="Peng D.H."/>
            <person name="Ahmad S."/>
            <person name="Lan S."/>
            <person name="Zhang J.S."/>
            <person name="Tsai W.C."/>
            <person name="Van de Peer Y."/>
            <person name="Liu Z.J."/>
        </authorList>
    </citation>
    <scope>NUCLEOTIDE SEQUENCE</scope>
    <source>
        <strain evidence="7">CP</strain>
    </source>
</reference>
<protein>
    <submittedName>
        <fullName evidence="7">NAC transcription factor 29</fullName>
    </submittedName>
</protein>
<keyword evidence="1" id="KW-0805">Transcription regulation</keyword>
<keyword evidence="8" id="KW-1185">Reference proteome</keyword>
<dbReference type="PROSITE" id="PS51005">
    <property type="entry name" value="NAC"/>
    <property type="match status" value="1"/>
</dbReference>
<accession>A0AAV9F0D6</accession>
<dbReference type="PANTHER" id="PTHR31744">
    <property type="entry name" value="PROTEIN CUP-SHAPED COTYLEDON 2-RELATED"/>
    <property type="match status" value="1"/>
</dbReference>
<feature type="domain" description="NAC" evidence="6">
    <location>
        <begin position="10"/>
        <end position="156"/>
    </location>
</feature>
<sequence length="218" mass="24757">MEDKPTLVKLPPGFRFHPTDEELIVHYLKRKVSSSPLPARFIPDVDLCRFDPWDLPGDLERERYFFCVRSAKYPNGNRSNRAGVSGYWKATGKDRQVLRGGQVVGVKKSLVFYKGKAPSGSRTDWVMHEYRLAAATTNGGGNSMNENWVLCRIFPKRKSGSGCEREVELRHGFIDFMSRDRARARDDSESTSCVTAEHEHSMESGEEDSSSSMSRRET</sequence>
<gene>
    <name evidence="7" type="primary">NAC029</name>
    <name evidence="7" type="ORF">QJS10_CPB04g00190</name>
</gene>
<evidence type="ECO:0000256" key="2">
    <source>
        <dbReference type="ARBA" id="ARBA00023125"/>
    </source>
</evidence>
<dbReference type="Gene3D" id="2.170.150.80">
    <property type="entry name" value="NAC domain"/>
    <property type="match status" value="1"/>
</dbReference>
<dbReference type="AlphaFoldDB" id="A0AAV9F0D6"/>
<evidence type="ECO:0000313" key="7">
    <source>
        <dbReference type="EMBL" id="KAK1319150.1"/>
    </source>
</evidence>
<evidence type="ECO:0000256" key="3">
    <source>
        <dbReference type="ARBA" id="ARBA00023163"/>
    </source>
</evidence>
<keyword evidence="3" id="KW-0804">Transcription</keyword>
<keyword evidence="4" id="KW-0539">Nucleus</keyword>
<dbReference type="InterPro" id="IPR036093">
    <property type="entry name" value="NAC_dom_sf"/>
</dbReference>